<feature type="signal peptide" evidence="1">
    <location>
        <begin position="1"/>
        <end position="17"/>
    </location>
</feature>
<protein>
    <submittedName>
        <fullName evidence="2">Uncharacterized protein</fullName>
    </submittedName>
</protein>
<feature type="chain" id="PRO_5044792445" evidence="1">
    <location>
        <begin position="18"/>
        <end position="160"/>
    </location>
</feature>
<organism evidence="2 3">
    <name type="scientific">Stephanodiscus triporus</name>
    <dbReference type="NCBI Taxonomy" id="2934178"/>
    <lineage>
        <taxon>Eukaryota</taxon>
        <taxon>Sar</taxon>
        <taxon>Stramenopiles</taxon>
        <taxon>Ochrophyta</taxon>
        <taxon>Bacillariophyta</taxon>
        <taxon>Coscinodiscophyceae</taxon>
        <taxon>Thalassiosirophycidae</taxon>
        <taxon>Stephanodiscales</taxon>
        <taxon>Stephanodiscaceae</taxon>
        <taxon>Stephanodiscus</taxon>
    </lineage>
</organism>
<keyword evidence="1" id="KW-0732">Signal</keyword>
<dbReference type="Proteomes" id="UP001530315">
    <property type="component" value="Unassembled WGS sequence"/>
</dbReference>
<keyword evidence="3" id="KW-1185">Reference proteome</keyword>
<name>A0ABD3NKH2_9STRA</name>
<dbReference type="AlphaFoldDB" id="A0ABD3NKH2"/>
<dbReference type="EMBL" id="JALLAZ020001408">
    <property type="protein sequence ID" value="KAL3775567.1"/>
    <property type="molecule type" value="Genomic_DNA"/>
</dbReference>
<reference evidence="2 3" key="1">
    <citation type="submission" date="2024-10" db="EMBL/GenBank/DDBJ databases">
        <title>Updated reference genomes for cyclostephanoid diatoms.</title>
        <authorList>
            <person name="Roberts W.R."/>
            <person name="Alverson A.J."/>
        </authorList>
    </citation>
    <scope>NUCLEOTIDE SEQUENCE [LARGE SCALE GENOMIC DNA]</scope>
    <source>
        <strain evidence="2 3">AJA276-08</strain>
    </source>
</reference>
<evidence type="ECO:0000313" key="2">
    <source>
        <dbReference type="EMBL" id="KAL3775567.1"/>
    </source>
</evidence>
<gene>
    <name evidence="2" type="ORF">ACHAW5_001586</name>
</gene>
<proteinExistence type="predicted"/>
<accession>A0ABD3NKH2</accession>
<evidence type="ECO:0000313" key="3">
    <source>
        <dbReference type="Proteomes" id="UP001530315"/>
    </source>
</evidence>
<evidence type="ECO:0000256" key="1">
    <source>
        <dbReference type="SAM" id="SignalP"/>
    </source>
</evidence>
<comment type="caution">
    <text evidence="2">The sequence shown here is derived from an EMBL/GenBank/DDBJ whole genome shotgun (WGS) entry which is preliminary data.</text>
</comment>
<sequence length="160" mass="17591">MKRERLMLLVVFEVAISFPECVEMFLQDCLDTINSQVQSLGLATIETVVHEKRNLSQPGYNKVVIITDKPAERVMGQAGDGIVTYPFLWDDAVSGLKSLGVDGAPPSIPEEITLSVTSTSRGGKTNPREMIAFSSNCRRMGECTKRRLSSKVRGPQGCQK</sequence>